<dbReference type="SUPFAM" id="SSF53474">
    <property type="entry name" value="alpha/beta-Hydrolases"/>
    <property type="match status" value="1"/>
</dbReference>
<gene>
    <name evidence="4" type="primary">pepX</name>
    <name evidence="4" type="ORF">KIMH_00590</name>
</gene>
<dbReference type="InterPro" id="IPR002469">
    <property type="entry name" value="Peptidase_S9B_N"/>
</dbReference>
<feature type="compositionally biased region" description="Basic and acidic residues" evidence="1">
    <location>
        <begin position="104"/>
        <end position="115"/>
    </location>
</feature>
<dbReference type="RefSeq" id="WP_317642983.1">
    <property type="nucleotide sequence ID" value="NZ_AP026800.1"/>
</dbReference>
<name>A0ABM8BAN0_9BIFI</name>
<feature type="region of interest" description="Disordered" evidence="1">
    <location>
        <begin position="96"/>
        <end position="116"/>
    </location>
</feature>
<evidence type="ECO:0000259" key="2">
    <source>
        <dbReference type="Pfam" id="PF00326"/>
    </source>
</evidence>
<dbReference type="SUPFAM" id="SSF82171">
    <property type="entry name" value="DPP6 N-terminal domain-like"/>
    <property type="match status" value="1"/>
</dbReference>
<feature type="domain" description="Dipeptidylpeptidase IV N-terminal" evidence="3">
    <location>
        <begin position="163"/>
        <end position="350"/>
    </location>
</feature>
<evidence type="ECO:0000313" key="4">
    <source>
        <dbReference type="EMBL" id="BDR53948.1"/>
    </source>
</evidence>
<keyword evidence="5" id="KW-1185">Reference proteome</keyword>
<evidence type="ECO:0000259" key="3">
    <source>
        <dbReference type="Pfam" id="PF00930"/>
    </source>
</evidence>
<dbReference type="PANTHER" id="PTHR11731:SF193">
    <property type="entry name" value="DIPEPTIDYL PEPTIDASE 9"/>
    <property type="match status" value="1"/>
</dbReference>
<dbReference type="InterPro" id="IPR050278">
    <property type="entry name" value="Serine_Prot_S9B/DPPIV"/>
</dbReference>
<reference evidence="4 5" key="1">
    <citation type="journal article" date="2023" name="Microbiol. Spectr.">
        <title>Symbiosis of Carpenter Bees with Uncharacterized Lactic Acid Bacteria Showing NAD Auxotrophy.</title>
        <authorList>
            <person name="Kawasaki S."/>
            <person name="Ozawa K."/>
            <person name="Mori T."/>
            <person name="Yamamoto A."/>
            <person name="Ito M."/>
            <person name="Ohkuma M."/>
            <person name="Sakamoto M."/>
            <person name="Matsutani M."/>
        </authorList>
    </citation>
    <scope>NUCLEOTIDE SEQUENCE [LARGE SCALE GENOMIC DNA]</scope>
    <source>
        <strain evidence="4 5">KimH</strain>
    </source>
</reference>
<feature type="domain" description="Peptidase S9 prolyl oligopeptidase catalytic" evidence="2">
    <location>
        <begin position="592"/>
        <end position="791"/>
    </location>
</feature>
<accession>A0ABM8BAN0</accession>
<dbReference type="Gene3D" id="3.40.50.1820">
    <property type="entry name" value="alpha/beta hydrolase"/>
    <property type="match status" value="1"/>
</dbReference>
<protein>
    <submittedName>
        <fullName evidence="4">Xaa-Pro dipeptidase</fullName>
    </submittedName>
</protein>
<dbReference type="EMBL" id="AP026800">
    <property type="protein sequence ID" value="BDR53948.1"/>
    <property type="molecule type" value="Genomic_DNA"/>
</dbReference>
<dbReference type="Pfam" id="PF00326">
    <property type="entry name" value="Peptidase_S9"/>
    <property type="match status" value="1"/>
</dbReference>
<proteinExistence type="predicted"/>
<dbReference type="PANTHER" id="PTHR11731">
    <property type="entry name" value="PROTEASE FAMILY S9B,C DIPEPTIDYL-PEPTIDASE IV-RELATED"/>
    <property type="match status" value="1"/>
</dbReference>
<evidence type="ECO:0000256" key="1">
    <source>
        <dbReference type="SAM" id="MobiDB-lite"/>
    </source>
</evidence>
<dbReference type="Proteomes" id="UP001321748">
    <property type="component" value="Chromosome"/>
</dbReference>
<dbReference type="Gene3D" id="2.140.10.30">
    <property type="entry name" value="Dipeptidylpeptidase IV, N-terminal domain"/>
    <property type="match status" value="1"/>
</dbReference>
<evidence type="ECO:0000313" key="5">
    <source>
        <dbReference type="Proteomes" id="UP001321748"/>
    </source>
</evidence>
<dbReference type="InterPro" id="IPR001375">
    <property type="entry name" value="Peptidase_S9_cat"/>
</dbReference>
<organism evidence="4 5">
    <name type="scientific">Bombiscardovia apis</name>
    <dbReference type="NCBI Taxonomy" id="2932182"/>
    <lineage>
        <taxon>Bacteria</taxon>
        <taxon>Bacillati</taxon>
        <taxon>Actinomycetota</taxon>
        <taxon>Actinomycetes</taxon>
        <taxon>Bifidobacteriales</taxon>
        <taxon>Bifidobacteriaceae</taxon>
        <taxon>Bombiscardovia</taxon>
    </lineage>
</organism>
<dbReference type="InterPro" id="IPR029058">
    <property type="entry name" value="AB_hydrolase_fold"/>
</dbReference>
<dbReference type="Pfam" id="PF00930">
    <property type="entry name" value="DPPIV_N"/>
    <property type="match status" value="1"/>
</dbReference>
<sequence>MAEQVEEQAALTQAEEQTQQQAQLHIADYPQAKARTLRFTLGSPRSIRAVGDGKRAFFLRSGGPEDFETSLWMSTFDPSGEHKEVLLADPRQLLGEGADEAVPAEEKARRERSREGGQGIVAYSTDRAGHRVVFALGGQLWLVQVDSDGLGGSVRALGGQDAQMLDKVHNIVNPTLSPDGTRVAYTTGRELVVVTIGVDGEPDTMRLALALPQGESDDVKLGLAEFVAGEEMDRYEGFWWSPQSDALLVEAFDASAEPVWYLSDPANPSQPAAARRYPQALTANAKVGLFLVKLKTDGSAAGLSQVEWAHESFEYLAVARWQAGHGPLILVQNRRQTDDQILAVDVEHPTRSDESPEASDPGVLDFANRSQLPVLATEVLSAHSNPQWLDLVPGLPAYTPDGRLAEALVDLNTDTTRLGLDGQMISPAGCQLREVLDLGEGDALAVVSSDPRSFDLMRFGYDGSLKVLNSRPGMWTASRAGRGIVVSGQTMQEPGVCAWHTLLASGAQLDALACSGKSQPKAGVEVCSHLHSQAAQPGFTPNVDFVRLGEDQLFAAVVRPSVGSPWEGEDHLPVLLKPYGGPGFQQVVFSQSYYWDAQWWADQGFIVLTADGHGTTGRGPTWDRAIFEKMAQVTLDDQVAAVQALPDLVPQADLSRVAMIGWSYGGFLSALSVLRAPEVVHAACAGAPPTDWTLYDTHYTERYLGLDSAVYRRNSIIDDAPKLRRPLMLIHGFADDNVSVANTLRLSQALMAAGRPHTVLPLTGITHMTNDPVVAEHLLVLQRDFLYEALGVQSRD</sequence>